<dbReference type="NCBIfam" id="NF008748">
    <property type="entry name" value="PRK11783.1"/>
    <property type="match status" value="1"/>
</dbReference>
<dbReference type="Gene3D" id="3.30.750.80">
    <property type="entry name" value="RNA methyltransferase domain (HRMD) like"/>
    <property type="match status" value="1"/>
</dbReference>
<keyword evidence="1 6" id="KW-0963">Cytoplasm</keyword>
<evidence type="ECO:0000313" key="9">
    <source>
        <dbReference type="EMBL" id="RFU94819.1"/>
    </source>
</evidence>
<dbReference type="AlphaFoldDB" id="A0A372MG93"/>
<dbReference type="EC" id="2.1.1.173" evidence="6"/>
<reference evidence="10" key="1">
    <citation type="submission" date="2018-08" db="EMBL/GenBank/DDBJ databases">
        <authorList>
            <person name="Grouzdev D.S."/>
            <person name="Krutkina M.S."/>
        </authorList>
    </citation>
    <scope>NUCLEOTIDE SEQUENCE [LARGE SCALE GENOMIC DNA]</scope>
    <source>
        <strain evidence="10">4-11</strain>
    </source>
</reference>
<dbReference type="Proteomes" id="UP000264002">
    <property type="component" value="Unassembled WGS sequence"/>
</dbReference>
<dbReference type="PANTHER" id="PTHR47313">
    <property type="entry name" value="RIBOSOMAL RNA LARGE SUBUNIT METHYLTRANSFERASE K/L"/>
    <property type="match status" value="1"/>
</dbReference>
<keyword evidence="10" id="KW-1185">Reference proteome</keyword>
<dbReference type="Pfam" id="PF10672">
    <property type="entry name" value="Methyltrans_SAM"/>
    <property type="match status" value="1"/>
</dbReference>
<dbReference type="GO" id="GO:0003723">
    <property type="term" value="F:RNA binding"/>
    <property type="evidence" value="ECO:0007669"/>
    <property type="project" value="UniProtKB-UniRule"/>
</dbReference>
<dbReference type="InterPro" id="IPR054170">
    <property type="entry name" value="RlmL_1st"/>
</dbReference>
<dbReference type="Gene3D" id="3.30.2130.30">
    <property type="match status" value="1"/>
</dbReference>
<dbReference type="EC" id="2.1.1.264" evidence="6"/>
<evidence type="ECO:0000256" key="4">
    <source>
        <dbReference type="ARBA" id="ARBA00022679"/>
    </source>
</evidence>
<evidence type="ECO:0000256" key="5">
    <source>
        <dbReference type="ARBA" id="ARBA00022691"/>
    </source>
</evidence>
<dbReference type="GO" id="GO:0070043">
    <property type="term" value="F:rRNA (guanine-N7-)-methyltransferase activity"/>
    <property type="evidence" value="ECO:0007669"/>
    <property type="project" value="UniProtKB-UniRule"/>
</dbReference>
<dbReference type="Pfam" id="PF02926">
    <property type="entry name" value="THUMP"/>
    <property type="match status" value="1"/>
</dbReference>
<dbReference type="PROSITE" id="PS51165">
    <property type="entry name" value="THUMP"/>
    <property type="match status" value="1"/>
</dbReference>
<evidence type="ECO:0000256" key="3">
    <source>
        <dbReference type="ARBA" id="ARBA00022603"/>
    </source>
</evidence>
<dbReference type="InterPro" id="IPR029063">
    <property type="entry name" value="SAM-dependent_MTases_sf"/>
</dbReference>
<keyword evidence="4 6" id="KW-0808">Transferase</keyword>
<dbReference type="RefSeq" id="WP_117330516.1">
    <property type="nucleotide sequence ID" value="NZ_QUWK01000007.1"/>
</dbReference>
<dbReference type="Pfam" id="PF22020">
    <property type="entry name" value="RlmL_1st"/>
    <property type="match status" value="1"/>
</dbReference>
<dbReference type="InterPro" id="IPR000241">
    <property type="entry name" value="RlmKL-like_Mtase"/>
</dbReference>
<dbReference type="InterPro" id="IPR017244">
    <property type="entry name" value="23SrRNA_methyltr_KL"/>
</dbReference>
<comment type="catalytic activity">
    <reaction evidence="6">
        <text>guanosine(2445) in 23S rRNA + S-adenosyl-L-methionine = N(2)-methylguanosine(2445) in 23S rRNA + S-adenosyl-L-homocysteine + H(+)</text>
        <dbReference type="Rhea" id="RHEA:42740"/>
        <dbReference type="Rhea" id="RHEA-COMP:10215"/>
        <dbReference type="Rhea" id="RHEA-COMP:10216"/>
        <dbReference type="ChEBI" id="CHEBI:15378"/>
        <dbReference type="ChEBI" id="CHEBI:57856"/>
        <dbReference type="ChEBI" id="CHEBI:59789"/>
        <dbReference type="ChEBI" id="CHEBI:74269"/>
        <dbReference type="ChEBI" id="CHEBI:74481"/>
        <dbReference type="EC" id="2.1.1.173"/>
    </reaction>
</comment>
<dbReference type="CDD" id="cd11715">
    <property type="entry name" value="THUMP_AdoMetMT"/>
    <property type="match status" value="1"/>
</dbReference>
<evidence type="ECO:0000256" key="1">
    <source>
        <dbReference type="ARBA" id="ARBA00022490"/>
    </source>
</evidence>
<accession>A0A372MG93</accession>
<dbReference type="CDD" id="cd02440">
    <property type="entry name" value="AdoMet_MTases"/>
    <property type="match status" value="1"/>
</dbReference>
<protein>
    <recommendedName>
        <fullName evidence="6">Ribosomal RNA large subunit methyltransferase K/L</fullName>
    </recommendedName>
    <domain>
        <recommendedName>
            <fullName evidence="6">23S rRNA m2G2445 methyltransferase</fullName>
            <ecNumber evidence="6">2.1.1.173</ecNumber>
        </recommendedName>
        <alternativeName>
            <fullName evidence="6">rRNA (guanine-N(2)-)-methyltransferase RlmL</fullName>
        </alternativeName>
    </domain>
    <domain>
        <recommendedName>
            <fullName evidence="6">23S rRNA m7G2069 methyltransferase</fullName>
            <ecNumber evidence="6">2.1.1.264</ecNumber>
        </recommendedName>
        <alternativeName>
            <fullName evidence="6">rRNA (guanine-N(7)-)-methyltransferase RlmK</fullName>
        </alternativeName>
    </domain>
</protein>
<dbReference type="InterPro" id="IPR004114">
    <property type="entry name" value="THUMP_dom"/>
</dbReference>
<dbReference type="InterPro" id="IPR019614">
    <property type="entry name" value="SAM-dep_methyl-trfase"/>
</dbReference>
<dbReference type="SMART" id="SM00981">
    <property type="entry name" value="THUMP"/>
    <property type="match status" value="1"/>
</dbReference>
<feature type="domain" description="THUMP" evidence="8">
    <location>
        <begin position="42"/>
        <end position="156"/>
    </location>
</feature>
<evidence type="ECO:0000259" key="8">
    <source>
        <dbReference type="PROSITE" id="PS51165"/>
    </source>
</evidence>
<comment type="function">
    <text evidence="6">Specifically methylates the guanine in position 2445 (m2G2445) and the guanine in position 2069 (m7G2069) of 23S rRNA.</text>
</comment>
<comment type="similarity">
    <text evidence="6">Belongs to the methyltransferase superfamily. RlmKL family.</text>
</comment>
<gene>
    <name evidence="6 9" type="primary">rlmL</name>
    <name evidence="9" type="ORF">DYP60_08195</name>
</gene>
<comment type="subcellular location">
    <subcellularLocation>
        <location evidence="6">Cytoplasm</location>
    </subcellularLocation>
</comment>
<evidence type="ECO:0000313" key="10">
    <source>
        <dbReference type="Proteomes" id="UP000264002"/>
    </source>
</evidence>
<sequence>MIFFATSALYMNDIIEEEARRAGATEIRSISGGVEFVADLGTAYRFCLWSRTATRVLLGLFMDDDIQNADELYEASMQIPWEEWITPELTFSVTETTKNCRYLKNSHFATIRIKDAIVDRIREKFDGQRPMVDKEESDVVFHVHIDGDSVAWYVDFSGRGLYKRGYRAAQTDAVLGEYLAASVLYRSQWRKALEHEETVPILLDPFTGSGTLAIEAALWASDRAPGLVTARKFNFLSLPFHDPDLWEDVVDEALERAEKAKNRKISIYAWDNDPKAVAIARKNAELAQVDHLIDFRVQDFLTLTKDDVPSDHGYIITDPPFGLRMEGDGDLHTLYRKIGSQLSSLFGGWNVAILCGQQELLSYIDMKPDRTNTVNNGGVTCQIAHYYVFTPEERAQMIERAIARKQERLAQPLSEGAQMAYNRLVKNLAALTPIMESQGVTCYRIYDADMPEYSAAIDLYEGKYISLQEYAPPSTIEEESALRRLGELIDATERATGIDRDQIYVKQRTPQKGEKQYEKMASSDRFYIINENGSKYLVNFTDYLDTGIFLDHRPLRAEIATMAEGKRFLNLFCYTGTATVQAAKGGALSTVSVDASTTYLDWATKNMELNGFTGMNHFFYRSDCIEFLFDTYDRYDLIFCDPPTFSNGKGRDTFDVYRDQVRLIKACMMHLDEKGTLIFSNNYRKFKLDERLLDEFDVTDISKDTIAEDFARDQKIHQTYLIKHRSIAKVMQVKPTKKVIRKK</sequence>
<keyword evidence="7" id="KW-0694">RNA-binding</keyword>
<keyword evidence="2 6" id="KW-0698">rRNA processing</keyword>
<dbReference type="Pfam" id="PF01170">
    <property type="entry name" value="UPF0020"/>
    <property type="match status" value="1"/>
</dbReference>
<dbReference type="HAMAP" id="MF_01858">
    <property type="entry name" value="23SrRNA_methyltr_KL"/>
    <property type="match status" value="1"/>
</dbReference>
<name>A0A372MG93_9SPIR</name>
<dbReference type="PIRSF" id="PIRSF037618">
    <property type="entry name" value="RNA_Mtase_bacteria_prd"/>
    <property type="match status" value="1"/>
</dbReference>
<reference evidence="9 10" key="2">
    <citation type="submission" date="2018-09" db="EMBL/GenBank/DDBJ databases">
        <title>Genome of Sphaerochaeta halotolerans strain 4-11.</title>
        <authorList>
            <person name="Nazina T.N."/>
            <person name="Sokolova D.S."/>
        </authorList>
    </citation>
    <scope>NUCLEOTIDE SEQUENCE [LARGE SCALE GENOMIC DNA]</scope>
    <source>
        <strain evidence="9 10">4-11</strain>
    </source>
</reference>
<dbReference type="GO" id="GO:0052915">
    <property type="term" value="F:23S rRNA (guanine(2445)-N(2))-methyltransferase activity"/>
    <property type="evidence" value="ECO:0007669"/>
    <property type="project" value="UniProtKB-UniRule"/>
</dbReference>
<keyword evidence="3 6" id="KW-0489">Methyltransferase</keyword>
<comment type="caution">
    <text evidence="9">The sequence shown here is derived from an EMBL/GenBank/DDBJ whole genome shotgun (WGS) entry which is preliminary data.</text>
</comment>
<comment type="catalytic activity">
    <reaction evidence="6">
        <text>guanosine(2069) in 23S rRNA + S-adenosyl-L-methionine = N(2)-methylguanosine(2069) in 23S rRNA + S-adenosyl-L-homocysteine + H(+)</text>
        <dbReference type="Rhea" id="RHEA:43772"/>
        <dbReference type="Rhea" id="RHEA-COMP:10688"/>
        <dbReference type="Rhea" id="RHEA-COMP:10689"/>
        <dbReference type="ChEBI" id="CHEBI:15378"/>
        <dbReference type="ChEBI" id="CHEBI:57856"/>
        <dbReference type="ChEBI" id="CHEBI:59789"/>
        <dbReference type="ChEBI" id="CHEBI:74269"/>
        <dbReference type="ChEBI" id="CHEBI:74481"/>
        <dbReference type="EC" id="2.1.1.264"/>
    </reaction>
</comment>
<evidence type="ECO:0000256" key="6">
    <source>
        <dbReference type="HAMAP-Rule" id="MF_01858"/>
    </source>
</evidence>
<dbReference type="Gene3D" id="3.40.50.150">
    <property type="entry name" value="Vaccinia Virus protein VP39"/>
    <property type="match status" value="2"/>
</dbReference>
<organism evidence="9 10">
    <name type="scientific">Sphaerochaeta halotolerans</name>
    <dbReference type="NCBI Taxonomy" id="2293840"/>
    <lineage>
        <taxon>Bacteria</taxon>
        <taxon>Pseudomonadati</taxon>
        <taxon>Spirochaetota</taxon>
        <taxon>Spirochaetia</taxon>
        <taxon>Spirochaetales</taxon>
        <taxon>Sphaerochaetaceae</taxon>
        <taxon>Sphaerochaeta</taxon>
    </lineage>
</organism>
<dbReference type="EMBL" id="QUWK01000007">
    <property type="protein sequence ID" value="RFU94819.1"/>
    <property type="molecule type" value="Genomic_DNA"/>
</dbReference>
<dbReference type="SUPFAM" id="SSF53335">
    <property type="entry name" value="S-adenosyl-L-methionine-dependent methyltransferases"/>
    <property type="match status" value="2"/>
</dbReference>
<dbReference type="PANTHER" id="PTHR47313:SF1">
    <property type="entry name" value="RIBOSOMAL RNA LARGE SUBUNIT METHYLTRANSFERASE K_L"/>
    <property type="match status" value="1"/>
</dbReference>
<keyword evidence="5 6" id="KW-0949">S-adenosyl-L-methionine</keyword>
<dbReference type="GO" id="GO:0005737">
    <property type="term" value="C:cytoplasm"/>
    <property type="evidence" value="ECO:0007669"/>
    <property type="project" value="UniProtKB-SubCell"/>
</dbReference>
<proteinExistence type="inferred from homology"/>
<evidence type="ECO:0000256" key="7">
    <source>
        <dbReference type="PROSITE-ProRule" id="PRU00529"/>
    </source>
</evidence>
<evidence type="ECO:0000256" key="2">
    <source>
        <dbReference type="ARBA" id="ARBA00022552"/>
    </source>
</evidence>